<dbReference type="InterPro" id="IPR038765">
    <property type="entry name" value="Papain-like_cys_pep_sf"/>
</dbReference>
<proteinExistence type="predicted"/>
<reference evidence="1" key="1">
    <citation type="journal article" date="2014" name="Front. Microbiol.">
        <title>High frequency of phylogenetically diverse reductive dehalogenase-homologous genes in deep subseafloor sedimentary metagenomes.</title>
        <authorList>
            <person name="Kawai M."/>
            <person name="Futagami T."/>
            <person name="Toyoda A."/>
            <person name="Takaki Y."/>
            <person name="Nishi S."/>
            <person name="Hori S."/>
            <person name="Arai W."/>
            <person name="Tsubouchi T."/>
            <person name="Morono Y."/>
            <person name="Uchiyama I."/>
            <person name="Ito T."/>
            <person name="Fujiyama A."/>
            <person name="Inagaki F."/>
            <person name="Takami H."/>
        </authorList>
    </citation>
    <scope>NUCLEOTIDE SEQUENCE</scope>
    <source>
        <strain evidence="1">Expedition CK06-06</strain>
    </source>
</reference>
<organism evidence="1">
    <name type="scientific">marine sediment metagenome</name>
    <dbReference type="NCBI Taxonomy" id="412755"/>
    <lineage>
        <taxon>unclassified sequences</taxon>
        <taxon>metagenomes</taxon>
        <taxon>ecological metagenomes</taxon>
    </lineage>
</organism>
<gene>
    <name evidence="1" type="ORF">S01H4_13778</name>
</gene>
<comment type="caution">
    <text evidence="1">The sequence shown here is derived from an EMBL/GenBank/DDBJ whole genome shotgun (WGS) entry which is preliminary data.</text>
</comment>
<dbReference type="Gene3D" id="3.90.1720.10">
    <property type="entry name" value="endopeptidase domain like (from Nostoc punctiforme)"/>
    <property type="match status" value="1"/>
</dbReference>
<accession>X0ZG56</accession>
<dbReference type="AlphaFoldDB" id="X0ZG56"/>
<dbReference type="SUPFAM" id="SSF54001">
    <property type="entry name" value="Cysteine proteinases"/>
    <property type="match status" value="1"/>
</dbReference>
<dbReference type="Pfam" id="PF05708">
    <property type="entry name" value="Peptidase_C92"/>
    <property type="match status" value="1"/>
</dbReference>
<sequence>MKLQTAWLTILIALVLTLTAVVSAQVLDFKYLQDLSPPKTSQPVFLPGDVFLTRNANEEENTSPGFWNHCAIYVGDGQIVEAQQDPGEVVDSKLNEFMDRYPEIRVLRVRVAPERYGVAAASRATQLVGTKYRLTASISKALRVVGRGDNCVSTVRRCYQYSWDNDPRWRIPDGVNEYPAFRLVWEKGGL</sequence>
<protein>
    <submittedName>
        <fullName evidence="1">Uncharacterized protein</fullName>
    </submittedName>
</protein>
<evidence type="ECO:0000313" key="1">
    <source>
        <dbReference type="EMBL" id="GAG57157.1"/>
    </source>
</evidence>
<name>X0ZG56_9ZZZZ</name>
<dbReference type="EMBL" id="BART01006061">
    <property type="protein sequence ID" value="GAG57157.1"/>
    <property type="molecule type" value="Genomic_DNA"/>
</dbReference>
<dbReference type="InterPro" id="IPR024453">
    <property type="entry name" value="Peptidase_C92"/>
</dbReference>